<feature type="non-terminal residue" evidence="1">
    <location>
        <position position="1"/>
    </location>
</feature>
<name>X1AWJ2_9ZZZZ</name>
<proteinExistence type="predicted"/>
<sequence length="31" mass="3639">HIAVQGTYWKKIIKTEVTLVEIELILFLNLL</sequence>
<accession>X1AWJ2</accession>
<protein>
    <submittedName>
        <fullName evidence="1">Uncharacterized protein</fullName>
    </submittedName>
</protein>
<organism evidence="1">
    <name type="scientific">marine sediment metagenome</name>
    <dbReference type="NCBI Taxonomy" id="412755"/>
    <lineage>
        <taxon>unclassified sequences</taxon>
        <taxon>metagenomes</taxon>
        <taxon>ecological metagenomes</taxon>
    </lineage>
</organism>
<reference evidence="1" key="1">
    <citation type="journal article" date="2014" name="Front. Microbiol.">
        <title>High frequency of phylogenetically diverse reductive dehalogenase-homologous genes in deep subseafloor sedimentary metagenomes.</title>
        <authorList>
            <person name="Kawai M."/>
            <person name="Futagami T."/>
            <person name="Toyoda A."/>
            <person name="Takaki Y."/>
            <person name="Nishi S."/>
            <person name="Hori S."/>
            <person name="Arai W."/>
            <person name="Tsubouchi T."/>
            <person name="Morono Y."/>
            <person name="Uchiyama I."/>
            <person name="Ito T."/>
            <person name="Fujiyama A."/>
            <person name="Inagaki F."/>
            <person name="Takami H."/>
        </authorList>
    </citation>
    <scope>NUCLEOTIDE SEQUENCE</scope>
    <source>
        <strain evidence="1">Expedition CK06-06</strain>
    </source>
</reference>
<evidence type="ECO:0000313" key="1">
    <source>
        <dbReference type="EMBL" id="GAG87125.1"/>
    </source>
</evidence>
<dbReference type="AlphaFoldDB" id="X1AWJ2"/>
<comment type="caution">
    <text evidence="1">The sequence shown here is derived from an EMBL/GenBank/DDBJ whole genome shotgun (WGS) entry which is preliminary data.</text>
</comment>
<dbReference type="EMBL" id="BART01012929">
    <property type="protein sequence ID" value="GAG87125.1"/>
    <property type="molecule type" value="Genomic_DNA"/>
</dbReference>
<gene>
    <name evidence="1" type="ORF">S01H4_26718</name>
</gene>